<dbReference type="Proteomes" id="UP001168877">
    <property type="component" value="Unassembled WGS sequence"/>
</dbReference>
<proteinExistence type="predicted"/>
<comment type="caution">
    <text evidence="1">The sequence shown here is derived from an EMBL/GenBank/DDBJ whole genome shotgun (WGS) entry which is preliminary data.</text>
</comment>
<organism evidence="1 2">
    <name type="scientific">Acer saccharum</name>
    <name type="common">Sugar maple</name>
    <dbReference type="NCBI Taxonomy" id="4024"/>
    <lineage>
        <taxon>Eukaryota</taxon>
        <taxon>Viridiplantae</taxon>
        <taxon>Streptophyta</taxon>
        <taxon>Embryophyta</taxon>
        <taxon>Tracheophyta</taxon>
        <taxon>Spermatophyta</taxon>
        <taxon>Magnoliopsida</taxon>
        <taxon>eudicotyledons</taxon>
        <taxon>Gunneridae</taxon>
        <taxon>Pentapetalae</taxon>
        <taxon>rosids</taxon>
        <taxon>malvids</taxon>
        <taxon>Sapindales</taxon>
        <taxon>Sapindaceae</taxon>
        <taxon>Hippocastanoideae</taxon>
        <taxon>Acereae</taxon>
        <taxon>Acer</taxon>
    </lineage>
</organism>
<reference evidence="1" key="1">
    <citation type="journal article" date="2022" name="Plant J.">
        <title>Strategies of tolerance reflected in two North American maple genomes.</title>
        <authorList>
            <person name="McEvoy S.L."/>
            <person name="Sezen U.U."/>
            <person name="Trouern-Trend A."/>
            <person name="McMahon S.M."/>
            <person name="Schaberg P.G."/>
            <person name="Yang J."/>
            <person name="Wegrzyn J.L."/>
            <person name="Swenson N.G."/>
        </authorList>
    </citation>
    <scope>NUCLEOTIDE SEQUENCE</scope>
    <source>
        <strain evidence="1">NS2018</strain>
    </source>
</reference>
<accession>A0AA39VC24</accession>
<sequence>MSVSTAKTEWRRSHGNELRGVPMEVSWENGRLGLRVDADDFELSKMECDGDVGEVEGEEANVCRGFTE</sequence>
<evidence type="ECO:0000313" key="2">
    <source>
        <dbReference type="Proteomes" id="UP001168877"/>
    </source>
</evidence>
<keyword evidence="2" id="KW-1185">Reference proteome</keyword>
<evidence type="ECO:0000313" key="1">
    <source>
        <dbReference type="EMBL" id="KAK0574691.1"/>
    </source>
</evidence>
<reference evidence="1" key="2">
    <citation type="submission" date="2023-06" db="EMBL/GenBank/DDBJ databases">
        <authorList>
            <person name="Swenson N.G."/>
            <person name="Wegrzyn J.L."/>
            <person name="Mcevoy S.L."/>
        </authorList>
    </citation>
    <scope>NUCLEOTIDE SEQUENCE</scope>
    <source>
        <strain evidence="1">NS2018</strain>
        <tissue evidence="1">Leaf</tissue>
    </source>
</reference>
<dbReference type="EMBL" id="JAUESC010000387">
    <property type="protein sequence ID" value="KAK0574691.1"/>
    <property type="molecule type" value="Genomic_DNA"/>
</dbReference>
<dbReference type="AlphaFoldDB" id="A0AA39VC24"/>
<name>A0AA39VC24_ACESA</name>
<gene>
    <name evidence="1" type="ORF">LWI29_027520</name>
</gene>
<protein>
    <submittedName>
        <fullName evidence="1">Uncharacterized protein</fullName>
    </submittedName>
</protein>